<evidence type="ECO:0000256" key="2">
    <source>
        <dbReference type="ARBA" id="ARBA00004496"/>
    </source>
</evidence>
<dbReference type="SUPFAM" id="SSF48371">
    <property type="entry name" value="ARM repeat"/>
    <property type="match status" value="1"/>
</dbReference>
<keyword evidence="13" id="KW-1185">Reference proteome</keyword>
<dbReference type="EMBL" id="JACVVK020000197">
    <property type="protein sequence ID" value="KAK7485283.1"/>
    <property type="molecule type" value="Genomic_DNA"/>
</dbReference>
<comment type="caution">
    <text evidence="12">The sequence shown here is derived from an EMBL/GenBank/DDBJ whole genome shotgun (WGS) entry which is preliminary data.</text>
</comment>
<dbReference type="Gene3D" id="2.130.10.10">
    <property type="entry name" value="YVTN repeat-like/Quinoprotein amine dehydrogenase"/>
    <property type="match status" value="1"/>
</dbReference>
<feature type="repeat" description="WD" evidence="8">
    <location>
        <begin position="184"/>
        <end position="214"/>
    </location>
</feature>
<dbReference type="GO" id="GO:0005634">
    <property type="term" value="C:nucleus"/>
    <property type="evidence" value="ECO:0007669"/>
    <property type="project" value="UniProtKB-SubCell"/>
</dbReference>
<evidence type="ECO:0008006" key="14">
    <source>
        <dbReference type="Google" id="ProtNLM"/>
    </source>
</evidence>
<dbReference type="Proteomes" id="UP001519460">
    <property type="component" value="Unassembled WGS sequence"/>
</dbReference>
<evidence type="ECO:0000259" key="11">
    <source>
        <dbReference type="PROSITE" id="PS51396"/>
    </source>
</evidence>
<dbReference type="PANTHER" id="PTHR19849">
    <property type="entry name" value="PHOSPHOLIPASE A-2-ACTIVATING PROTEIN"/>
    <property type="match status" value="1"/>
</dbReference>
<keyword evidence="4" id="KW-0963">Cytoplasm</keyword>
<dbReference type="PROSITE" id="PS51394">
    <property type="entry name" value="PFU"/>
    <property type="match status" value="1"/>
</dbReference>
<comment type="subcellular location">
    <subcellularLocation>
        <location evidence="2">Cytoplasm</location>
    </subcellularLocation>
    <subcellularLocation>
        <location evidence="1">Nucleus</location>
    </subcellularLocation>
</comment>
<protein>
    <recommendedName>
        <fullName evidence="14">Phospholipase A-2-activating protein</fullName>
    </recommendedName>
</protein>
<dbReference type="InterPro" id="IPR011989">
    <property type="entry name" value="ARM-like"/>
</dbReference>
<dbReference type="InterPro" id="IPR015943">
    <property type="entry name" value="WD40/YVTN_repeat-like_dom_sf"/>
</dbReference>
<dbReference type="AlphaFoldDB" id="A0ABD0KDW6"/>
<dbReference type="GO" id="GO:0005737">
    <property type="term" value="C:cytoplasm"/>
    <property type="evidence" value="ECO:0007669"/>
    <property type="project" value="UniProtKB-SubCell"/>
</dbReference>
<evidence type="ECO:0000256" key="1">
    <source>
        <dbReference type="ARBA" id="ARBA00004123"/>
    </source>
</evidence>
<feature type="repeat" description="WD" evidence="8">
    <location>
        <begin position="144"/>
        <end position="175"/>
    </location>
</feature>
<evidence type="ECO:0000313" key="12">
    <source>
        <dbReference type="EMBL" id="KAK7485283.1"/>
    </source>
</evidence>
<dbReference type="Pfam" id="PF08324">
    <property type="entry name" value="PUL"/>
    <property type="match status" value="1"/>
</dbReference>
<evidence type="ECO:0000256" key="8">
    <source>
        <dbReference type="PROSITE-ProRule" id="PRU00221"/>
    </source>
</evidence>
<dbReference type="SMART" id="SM00320">
    <property type="entry name" value="WD40"/>
    <property type="match status" value="7"/>
</dbReference>
<comment type="similarity">
    <text evidence="3">Belongs to the WD repeat PLAP family.</text>
</comment>
<dbReference type="InterPro" id="IPR001680">
    <property type="entry name" value="WD40_rpt"/>
</dbReference>
<feature type="domain" description="PUL" evidence="11">
    <location>
        <begin position="540"/>
        <end position="791"/>
    </location>
</feature>
<dbReference type="InterPro" id="IPR038122">
    <property type="entry name" value="PFU_sf"/>
</dbReference>
<organism evidence="12 13">
    <name type="scientific">Batillaria attramentaria</name>
    <dbReference type="NCBI Taxonomy" id="370345"/>
    <lineage>
        <taxon>Eukaryota</taxon>
        <taxon>Metazoa</taxon>
        <taxon>Spiralia</taxon>
        <taxon>Lophotrochozoa</taxon>
        <taxon>Mollusca</taxon>
        <taxon>Gastropoda</taxon>
        <taxon>Caenogastropoda</taxon>
        <taxon>Sorbeoconcha</taxon>
        <taxon>Cerithioidea</taxon>
        <taxon>Batillariidae</taxon>
        <taxon>Batillaria</taxon>
    </lineage>
</organism>
<evidence type="ECO:0000256" key="9">
    <source>
        <dbReference type="SAM" id="MobiDB-lite"/>
    </source>
</evidence>
<accession>A0ABD0KDW6</accession>
<dbReference type="Pfam" id="PF09070">
    <property type="entry name" value="PFU"/>
    <property type="match status" value="1"/>
</dbReference>
<dbReference type="PROSITE" id="PS50294">
    <property type="entry name" value="WD_REPEATS_REGION"/>
    <property type="match status" value="2"/>
</dbReference>
<gene>
    <name evidence="12" type="ORF">BaRGS_00023534</name>
</gene>
<keyword evidence="6" id="KW-0677">Repeat</keyword>
<feature type="region of interest" description="Disordered" evidence="9">
    <location>
        <begin position="465"/>
        <end position="532"/>
    </location>
</feature>
<evidence type="ECO:0000256" key="5">
    <source>
        <dbReference type="ARBA" id="ARBA00022574"/>
    </source>
</evidence>
<dbReference type="PROSITE" id="PS50082">
    <property type="entry name" value="WD_REPEATS_2"/>
    <property type="match status" value="4"/>
</dbReference>
<dbReference type="Pfam" id="PF00400">
    <property type="entry name" value="WD40"/>
    <property type="match status" value="7"/>
</dbReference>
<evidence type="ECO:0000256" key="6">
    <source>
        <dbReference type="ARBA" id="ARBA00022737"/>
    </source>
</evidence>
<evidence type="ECO:0000256" key="3">
    <source>
        <dbReference type="ARBA" id="ARBA00008495"/>
    </source>
</evidence>
<feature type="domain" description="PFU" evidence="10">
    <location>
        <begin position="360"/>
        <end position="459"/>
    </location>
</feature>
<dbReference type="Gene3D" id="3.10.20.870">
    <property type="entry name" value="PFU (PLAA family ubiquitin binding), C-terminal domain"/>
    <property type="match status" value="1"/>
</dbReference>
<evidence type="ECO:0000256" key="7">
    <source>
        <dbReference type="ARBA" id="ARBA00023242"/>
    </source>
</evidence>
<evidence type="ECO:0000313" key="13">
    <source>
        <dbReference type="Proteomes" id="UP001519460"/>
    </source>
</evidence>
<evidence type="ECO:0000259" key="10">
    <source>
        <dbReference type="PROSITE" id="PS51394"/>
    </source>
</evidence>
<dbReference type="FunFam" id="2.130.10.10:FF:000175">
    <property type="entry name" value="Phospholipase A-2-activating protein"/>
    <property type="match status" value="1"/>
</dbReference>
<sequence>MAAPYKLRCNVVGHKKDVRSLAPTLTPEGGIISGSRDCTTRIWMPNDHDVGFSEGQVLQGHSNFVAAVCVLPPDDNHPNGLVVTGSNDSTILMFEPGQLEAVHKLTGHSNTVCALAAGKFGFLLSGSWDKTAKVWLNQKCVMTLEGHESAVWAVAVMSERGVMLTGSADKTIKMWRAGKCEKTFTGHEDCVRGLAVVEDGVFLSCSNDATIRRWLTSGDCVNVYYGHANYVYSLALLPNGTDFVTSGEDRTVRVWRNGECAQTIPHPTQSVWCVCALPNGDLVTGASDGVMRVFTTSSDRMASAEDQKAFEDLVASSAIPTQLGDINKEDLPGPEALLNPGRKEGQTKMVRQGDHVELYSWDTAEGRWTKIGDVVGSSGGTQASSGKTLFEGKEYDYVFDVDIEEGKPPLKLPYNITEDPWFAAQAFIHRYNLSQLFLDQVANFITQNAKGVTLGTQSSGYSDPFTGGNRYVPGSGQGGAAGDNRVGGADPFTGASSYQPSATTQSAASKTPAVGADPFTGAGSYRPGGNSTNAAPVGNSYFPVTTFLTMDNVNPKQIISKLGEFNKAVPADKQVDAAALNDLEKLLSGQVSDTHLATLQRLLEWPPDKVFPALDILRIGVKYAPVCHHFCQQEGFLDFICKYLSPGNLAPNQMLALRMIANLFVQPEGVKLLLSNQSQVLQSVLLCEGVTTKNAQIALSTAIINFSIAATAGKNFDQKSECAAAAAQLLKKEFDSEAVFRLLVALGTLVHGDEGCLGVVQSLDVAPALTKIREKSDLNKVIECADLLLKL</sequence>
<dbReference type="InterPro" id="IPR013535">
    <property type="entry name" value="PUL_dom"/>
</dbReference>
<name>A0ABD0KDW6_9CAEN</name>
<feature type="repeat" description="WD" evidence="8">
    <location>
        <begin position="224"/>
        <end position="255"/>
    </location>
</feature>
<keyword evidence="7" id="KW-0539">Nucleus</keyword>
<proteinExistence type="inferred from homology"/>
<dbReference type="InterPro" id="IPR015155">
    <property type="entry name" value="PFU"/>
</dbReference>
<dbReference type="SUPFAM" id="SSF50978">
    <property type="entry name" value="WD40 repeat-like"/>
    <property type="match status" value="1"/>
</dbReference>
<reference evidence="12 13" key="1">
    <citation type="journal article" date="2023" name="Sci. Data">
        <title>Genome assembly of the Korean intertidal mud-creeper Batillaria attramentaria.</title>
        <authorList>
            <person name="Patra A.K."/>
            <person name="Ho P.T."/>
            <person name="Jun S."/>
            <person name="Lee S.J."/>
            <person name="Kim Y."/>
            <person name="Won Y.J."/>
        </authorList>
    </citation>
    <scope>NUCLEOTIDE SEQUENCE [LARGE SCALE GENOMIC DNA]</scope>
    <source>
        <strain evidence="12">Wonlab-2016</strain>
    </source>
</reference>
<evidence type="ECO:0000256" key="4">
    <source>
        <dbReference type="ARBA" id="ARBA00022490"/>
    </source>
</evidence>
<dbReference type="PANTHER" id="PTHR19849:SF0">
    <property type="entry name" value="PHOSPHOLIPASE A-2-ACTIVATING PROTEIN"/>
    <property type="match status" value="1"/>
</dbReference>
<dbReference type="CDD" id="cd00200">
    <property type="entry name" value="WD40"/>
    <property type="match status" value="1"/>
</dbReference>
<feature type="repeat" description="WD" evidence="8">
    <location>
        <begin position="105"/>
        <end position="135"/>
    </location>
</feature>
<dbReference type="Gene3D" id="1.25.10.10">
    <property type="entry name" value="Leucine-rich Repeat Variant"/>
    <property type="match status" value="1"/>
</dbReference>
<dbReference type="PROSITE" id="PS51396">
    <property type="entry name" value="PUL"/>
    <property type="match status" value="1"/>
</dbReference>
<feature type="compositionally biased region" description="Polar residues" evidence="9">
    <location>
        <begin position="494"/>
        <end position="509"/>
    </location>
</feature>
<dbReference type="InterPro" id="IPR016024">
    <property type="entry name" value="ARM-type_fold"/>
</dbReference>
<dbReference type="InterPro" id="IPR036322">
    <property type="entry name" value="WD40_repeat_dom_sf"/>
</dbReference>
<keyword evidence="5 8" id="KW-0853">WD repeat</keyword>